<feature type="domain" description="Sulfotransferase" evidence="3">
    <location>
        <begin position="7"/>
        <end position="190"/>
    </location>
</feature>
<dbReference type="EMBL" id="FNBW01000018">
    <property type="protein sequence ID" value="SDG47570.1"/>
    <property type="molecule type" value="Genomic_DNA"/>
</dbReference>
<evidence type="ECO:0000256" key="2">
    <source>
        <dbReference type="ARBA" id="ARBA00022679"/>
    </source>
</evidence>
<protein>
    <submittedName>
        <fullName evidence="4">Sulfotransferase family protein</fullName>
    </submittedName>
</protein>
<evidence type="ECO:0000256" key="1">
    <source>
        <dbReference type="ARBA" id="ARBA00005771"/>
    </source>
</evidence>
<dbReference type="RefSeq" id="WP_028795232.1">
    <property type="nucleotide sequence ID" value="NZ_FNBW01000018.1"/>
</dbReference>
<dbReference type="InterPro" id="IPR027417">
    <property type="entry name" value="P-loop_NTPase"/>
</dbReference>
<organism evidence="4 5">
    <name type="scientific">Thalassobaculum litoreum DSM 18839</name>
    <dbReference type="NCBI Taxonomy" id="1123362"/>
    <lineage>
        <taxon>Bacteria</taxon>
        <taxon>Pseudomonadati</taxon>
        <taxon>Pseudomonadota</taxon>
        <taxon>Alphaproteobacteria</taxon>
        <taxon>Rhodospirillales</taxon>
        <taxon>Thalassobaculaceae</taxon>
        <taxon>Thalassobaculum</taxon>
    </lineage>
</organism>
<evidence type="ECO:0000313" key="4">
    <source>
        <dbReference type="EMBL" id="SDG47570.1"/>
    </source>
</evidence>
<evidence type="ECO:0000259" key="3">
    <source>
        <dbReference type="Pfam" id="PF00685"/>
    </source>
</evidence>
<evidence type="ECO:0000313" key="5">
    <source>
        <dbReference type="Proteomes" id="UP000198615"/>
    </source>
</evidence>
<dbReference type="AlphaFoldDB" id="A0A8G2BMI7"/>
<dbReference type="Gene3D" id="3.40.50.300">
    <property type="entry name" value="P-loop containing nucleotide triphosphate hydrolases"/>
    <property type="match status" value="1"/>
</dbReference>
<gene>
    <name evidence="4" type="ORF">SAMN05660686_04551</name>
</gene>
<keyword evidence="2 4" id="KW-0808">Transferase</keyword>
<sequence>MNTAKPRSLFIASIPKCGTTWLFNMLAQVTGNTEVRLYGDPVTGAEIDTARIVHAHRESSPWIAMMHLSPGAWASKLFTDCDAAPIILVRNIYDVIASFNDEIEKVVQAGIPPHTTMIYIPDEYMAWETSKKLDFLITIFVPWVTFFLNRWEALDGEKHWVRYEDLVGDTHGTLRRILDVANFQDVSDDRIQQGIAAFSKDRSDLGYKTRFNKGVVGRGAAMLSDAQKDEIRRILGFYPSLDPVSLGILDEA</sequence>
<dbReference type="OrthoDB" id="7366131at2"/>
<comment type="similarity">
    <text evidence="1">Belongs to the sulfotransferase 1 family.</text>
</comment>
<dbReference type="Proteomes" id="UP000198615">
    <property type="component" value="Unassembled WGS sequence"/>
</dbReference>
<proteinExistence type="inferred from homology"/>
<keyword evidence="5" id="KW-1185">Reference proteome</keyword>
<dbReference type="GO" id="GO:0008146">
    <property type="term" value="F:sulfotransferase activity"/>
    <property type="evidence" value="ECO:0007669"/>
    <property type="project" value="InterPro"/>
</dbReference>
<dbReference type="InterPro" id="IPR000863">
    <property type="entry name" value="Sulfotransferase_dom"/>
</dbReference>
<reference evidence="4 5" key="1">
    <citation type="submission" date="2016-10" db="EMBL/GenBank/DDBJ databases">
        <authorList>
            <person name="Varghese N."/>
            <person name="Submissions S."/>
        </authorList>
    </citation>
    <scope>NUCLEOTIDE SEQUENCE [LARGE SCALE GENOMIC DNA]</scope>
    <source>
        <strain evidence="4 5">DSM 18839</strain>
    </source>
</reference>
<dbReference type="Pfam" id="PF00685">
    <property type="entry name" value="Sulfotransfer_1"/>
    <property type="match status" value="1"/>
</dbReference>
<dbReference type="SUPFAM" id="SSF52540">
    <property type="entry name" value="P-loop containing nucleoside triphosphate hydrolases"/>
    <property type="match status" value="1"/>
</dbReference>
<accession>A0A8G2BMI7</accession>
<dbReference type="PANTHER" id="PTHR11783">
    <property type="entry name" value="SULFOTRANSFERASE SULT"/>
    <property type="match status" value="1"/>
</dbReference>
<name>A0A8G2BMI7_9PROT</name>
<comment type="caution">
    <text evidence="4">The sequence shown here is derived from an EMBL/GenBank/DDBJ whole genome shotgun (WGS) entry which is preliminary data.</text>
</comment>